<dbReference type="Pfam" id="PF21787">
    <property type="entry name" value="TNP-like_RNaseH_N"/>
    <property type="match status" value="1"/>
</dbReference>
<evidence type="ECO:0000313" key="4">
    <source>
        <dbReference type="EMBL" id="GBC10862.1"/>
    </source>
</evidence>
<dbReference type="Gene3D" id="2.30.30.140">
    <property type="match status" value="1"/>
</dbReference>
<feature type="domain" description="Transposable element P transposase-like GTP-binding insertion" evidence="3">
    <location>
        <begin position="1215"/>
        <end position="1310"/>
    </location>
</feature>
<dbReference type="InterPro" id="IPR048366">
    <property type="entry name" value="TNP-like_GBD"/>
</dbReference>
<feature type="domain" description="Transposable element P transposase-like RNase H" evidence="2">
    <location>
        <begin position="886"/>
        <end position="1039"/>
    </location>
</feature>
<proteinExistence type="predicted"/>
<organism evidence="4 5">
    <name type="scientific">Rhizophagus clarus</name>
    <dbReference type="NCBI Taxonomy" id="94130"/>
    <lineage>
        <taxon>Eukaryota</taxon>
        <taxon>Fungi</taxon>
        <taxon>Fungi incertae sedis</taxon>
        <taxon>Mucoromycota</taxon>
        <taxon>Glomeromycotina</taxon>
        <taxon>Glomeromycetes</taxon>
        <taxon>Glomerales</taxon>
        <taxon>Glomeraceae</taxon>
        <taxon>Rhizophagus</taxon>
    </lineage>
</organism>
<feature type="coiled-coil region" evidence="1">
    <location>
        <begin position="310"/>
        <end position="341"/>
    </location>
</feature>
<evidence type="ECO:0000259" key="3">
    <source>
        <dbReference type="Pfam" id="PF21788"/>
    </source>
</evidence>
<evidence type="ECO:0000259" key="2">
    <source>
        <dbReference type="Pfam" id="PF21787"/>
    </source>
</evidence>
<reference evidence="4 5" key="1">
    <citation type="submission" date="2017-11" db="EMBL/GenBank/DDBJ databases">
        <title>The genome of Rhizophagus clarus HR1 reveals common genetic basis of auxotrophy among arbuscular mycorrhizal fungi.</title>
        <authorList>
            <person name="Kobayashi Y."/>
        </authorList>
    </citation>
    <scope>NUCLEOTIDE SEQUENCE [LARGE SCALE GENOMIC DNA]</scope>
    <source>
        <strain evidence="4 5">HR1</strain>
    </source>
</reference>
<evidence type="ECO:0000256" key="1">
    <source>
        <dbReference type="SAM" id="Coils"/>
    </source>
</evidence>
<gene>
    <name evidence="4" type="ORF">RclHR1_09970002</name>
</gene>
<dbReference type="EMBL" id="BEXD01004422">
    <property type="protein sequence ID" value="GBC10862.1"/>
    <property type="molecule type" value="Genomic_DNA"/>
</dbReference>
<evidence type="ECO:0000313" key="5">
    <source>
        <dbReference type="Proteomes" id="UP000247702"/>
    </source>
</evidence>
<comment type="caution">
    <text evidence="4">The sequence shown here is derived from an EMBL/GenBank/DDBJ whole genome shotgun (WGS) entry which is preliminary data.</text>
</comment>
<accession>A0A2Z6SJJ9</accession>
<dbReference type="Proteomes" id="UP000247702">
    <property type="component" value="Unassembled WGS sequence"/>
</dbReference>
<feature type="coiled-coil region" evidence="1">
    <location>
        <begin position="765"/>
        <end position="796"/>
    </location>
</feature>
<name>A0A2Z6SJJ9_9GLOM</name>
<keyword evidence="1" id="KW-0175">Coiled coil</keyword>
<dbReference type="Pfam" id="PF21788">
    <property type="entry name" value="TNP-like_GBD"/>
    <property type="match status" value="1"/>
</dbReference>
<sequence length="1884" mass="218069">MKRVLSDYTNSQTLKKIKQPEALQELYRLRPEFNGKPVYFFCKKTLYIEGLLVYDKQDKIFYVFDKTTGEKFNSFASWIKFLKIKKIFGGERSALATIFFEPNTSGFNLSSILRTKPIPYWKNYNSATIIEVTSLIKKNINSKQEFFSVGLKGIINGIGIIFFGKGQRIVKNLIFKWQGNLISYELYILEKNIKEIDGVATKIAIERTLSEIEKIINYVLKAKICIGQMTEGFENVVQLRENKSQPDEAYRRIDCLLLVINTNICKNCQKLKNTLIKIRNRNSMSTLPTKVAHASQEVLAKKIQLQRKKIANQEQIIHTLQVQLQRKVEEEEEKVSDELGQIAKEVACDVIKKKIDLSSFNPMFRELIKIQSGKANGVRYHPMFIRWAISVYSRAGHAAYDAMKGIMRLPSISTIKNYINESQQHSGWQNKTVYHILEKMAVENIGNHGRIGFFSHDSFKIQKANMKRVLSDYTNSQTLKKIKQPEALQELYRLRPEFNGKPVYFFCKKTLYIEGLLVYDKQDKIFYVFDKTTGEKFNSFASWIKFLKIKKIFGGERSALATIFFEPNTSGFNLSSILRTKPIPYWKNYNSATIIEVTSLIKKNINSKQEFFSVGLKGIINGIEKNIKEIDGVATKIAIERTLSEIEKIINYVLKAKICTGQMTEGFENVVQLRGIHLVRNQKNPNNIHEPFAILENKSQPDEAYRRIDCLLLVINTNICKNCQKLKNTLIKIRNRNSMSTLPTKVAHASQEVLAKKIQLQRKKIANQEQIIHTLQVQLQRKVEEEEEKVSDELGQIAKEVACDVIKKKIDLSSFNPMFRELIKIQSGKANGVRYHPMFIRWAISVYSRAGHAAYDAMKGIMRLPSISTIKNYINESQQHSGWQNKTVYHILEKMAVENIGNHGRIGFFSHDSFKIQKGLLWSQRDNRYVGYLDFENEKEELQSFLMQCEKELQGENTSNLPNPKDNNQGLATQVHQIIWHSATCNFAYPVAYYGINTLTAYEINKILFQLAANLECIGIHTYGSVCDGAGENRNHIKSFDWWASSWSLENIVEVDTGNNNYERAKIIAKSLDCSKFTVQLLDSSISNKLQVDRNSLRQPMPTKQNWNINDSCEFKSPKDNKWHAAIITNINSEAQTFDVTILSNKEGWKVAIVSQDIYVRPFYDTQIHWTNYKTINPITGIPWFFISDPTHVFKKLRNNLSKSHTGEGQGRNVREIMIDGKEVSWRHIQGVYEYTARNSTAKITRLTKRHVWLTSWSKMRVDLAEHTLSKDVENAMNLIDELKEISTGTREFINYSSLYRQIFHSKKPLEGLADSRLQTLQKIYDWFVIRDRQKNSTINWISLQCQFDLLLSIQGFLGMIKEIFILYPDSVIEPRQVSQDMLEGLFGTIRQLGGDSSTQTLKGYGHALNKFRVTARMTSELKSVNYGKSNHTGMEFDCLTRYNATQLSNMSPFVRKIFEVLLLDDLFMGRIETPTLSFSEEVHQLNQKVSLFQKERQQFFNSCLYNNGIFSLLEKWRDDIKNIVLKSIPKNKGKLWTTAWISRLEINLNNYLCSGIWFLEFQKIILQNHSAITTQRLVAYFLVRKVIEELFKSNVRENRDIEECADPTLTPKDIVTLNQAESSKFSYIIGWVLFKLLKRDHLMNSHPKFPIMHTLLGALCTEKVEYVAETKTRTTNIIPGPEFIRFMYYLESLVIELFKKHNELGPNILRYVKNSLLSNLPLNQNFITILKYSTNNNIELENEEFGFIYERCISIYMKSRQKTWRDVNNYIPEKGTASLRENLKSMRSSHSTTENKKPSLMKKANLPTNPAHALEQLRVWAQLEEVEDSFAKMFLVSELLWLIWAFGTSTPYKKKQKLVPIIISNLKNRSPFTDEALNKELFS</sequence>
<keyword evidence="5" id="KW-1185">Reference proteome</keyword>
<protein>
    <submittedName>
        <fullName evidence="4">Uncharacterized protein</fullName>
    </submittedName>
</protein>
<dbReference type="InterPro" id="IPR048365">
    <property type="entry name" value="TNP-like_RNaseH_N"/>
</dbReference>